<dbReference type="GO" id="GO:0071281">
    <property type="term" value="P:cellular response to iron ion"/>
    <property type="evidence" value="ECO:0007669"/>
    <property type="project" value="TreeGrafter"/>
</dbReference>
<dbReference type="InterPro" id="IPR054828">
    <property type="entry name" value="Vit_B12_bind_prot"/>
</dbReference>
<sequence length="265" mass="30898">MEIQLRDQLGNRHSFPQSPKRIVSLVPSQTELLYDLGLEEKIVGITKFCVHPLHFKATKKIVGGTKKVNVDKIAELKPDIIIANKEENTQEIVESLWEIAAVWVTDIVTIDDNLKMIQDFGHLFNCRTEAQKWIDKTNFGLYDFKAFMKDRPSFRVAYFIWKNPHMVAGGGTFINEMLQLNNFVNIYAERERYPEIIIQKMRIQGDPEIVLLSSEPYPFKDEDAFELGRFTHHAKTIFVDGEMFSWYGSRLVKAFAYFKQLQERL</sequence>
<dbReference type="Proteomes" id="UP000535020">
    <property type="component" value="Unassembled WGS sequence"/>
</dbReference>
<organism evidence="3 4">
    <name type="scientific">Flavobacterium agri</name>
    <dbReference type="NCBI Taxonomy" id="2743471"/>
    <lineage>
        <taxon>Bacteria</taxon>
        <taxon>Pseudomonadati</taxon>
        <taxon>Bacteroidota</taxon>
        <taxon>Flavobacteriia</taxon>
        <taxon>Flavobacteriales</taxon>
        <taxon>Flavobacteriaceae</taxon>
        <taxon>Flavobacterium</taxon>
    </lineage>
</organism>
<comment type="caution">
    <text evidence="3">The sequence shown here is derived from an EMBL/GenBank/DDBJ whole genome shotgun (WGS) entry which is preliminary data.</text>
</comment>
<name>A0A7Y8Y4Z4_9FLAO</name>
<dbReference type="InterPro" id="IPR050902">
    <property type="entry name" value="ABC_Transporter_SBP"/>
</dbReference>
<feature type="domain" description="Fe/B12 periplasmic-binding" evidence="2">
    <location>
        <begin position="21"/>
        <end position="265"/>
    </location>
</feature>
<dbReference type="SUPFAM" id="SSF53807">
    <property type="entry name" value="Helical backbone' metal receptor"/>
    <property type="match status" value="1"/>
</dbReference>
<dbReference type="Gene3D" id="3.40.50.1980">
    <property type="entry name" value="Nitrogenase molybdenum iron protein domain"/>
    <property type="match status" value="2"/>
</dbReference>
<dbReference type="EMBL" id="JACBJI010000008">
    <property type="protein sequence ID" value="NYA72502.1"/>
    <property type="molecule type" value="Genomic_DNA"/>
</dbReference>
<protein>
    <submittedName>
        <fullName evidence="3">ABC transporter substrate-binding protein</fullName>
    </submittedName>
</protein>
<evidence type="ECO:0000259" key="2">
    <source>
        <dbReference type="PROSITE" id="PS50983"/>
    </source>
</evidence>
<dbReference type="Pfam" id="PF01497">
    <property type="entry name" value="Peripla_BP_2"/>
    <property type="match status" value="1"/>
</dbReference>
<dbReference type="PROSITE" id="PS50983">
    <property type="entry name" value="FE_B12_PBP"/>
    <property type="match status" value="1"/>
</dbReference>
<dbReference type="PANTHER" id="PTHR30535:SF34">
    <property type="entry name" value="MOLYBDATE-BINDING PROTEIN MOLA"/>
    <property type="match status" value="1"/>
</dbReference>
<keyword evidence="1" id="KW-0732">Signal</keyword>
<dbReference type="RefSeq" id="WP_176007303.1">
    <property type="nucleotide sequence ID" value="NZ_JABWMI010000020.1"/>
</dbReference>
<evidence type="ECO:0000256" key="1">
    <source>
        <dbReference type="ARBA" id="ARBA00022729"/>
    </source>
</evidence>
<dbReference type="NCBIfam" id="NF038402">
    <property type="entry name" value="TroA_like"/>
    <property type="match status" value="1"/>
</dbReference>
<evidence type="ECO:0000313" key="3">
    <source>
        <dbReference type="EMBL" id="NYA72502.1"/>
    </source>
</evidence>
<proteinExistence type="predicted"/>
<dbReference type="InterPro" id="IPR002491">
    <property type="entry name" value="ABC_transptr_periplasmic_BD"/>
</dbReference>
<reference evidence="3 4" key="1">
    <citation type="submission" date="2020-07" db="EMBL/GenBank/DDBJ databases">
        <authorList>
            <person name="Sun Q."/>
        </authorList>
    </citation>
    <scope>NUCLEOTIDE SEQUENCE [LARGE SCALE GENOMIC DNA]</scope>
    <source>
        <strain evidence="3 4">MAH-1</strain>
    </source>
</reference>
<accession>A0A7Y8Y4Z4</accession>
<dbReference type="AlphaFoldDB" id="A0A7Y8Y4Z4"/>
<dbReference type="PANTHER" id="PTHR30535">
    <property type="entry name" value="VITAMIN B12-BINDING PROTEIN"/>
    <property type="match status" value="1"/>
</dbReference>
<gene>
    <name evidence="3" type="ORF">HZF10_16345</name>
</gene>
<keyword evidence="4" id="KW-1185">Reference proteome</keyword>
<evidence type="ECO:0000313" key="4">
    <source>
        <dbReference type="Proteomes" id="UP000535020"/>
    </source>
</evidence>